<comment type="caution">
    <text evidence="1">The sequence shown here is derived from an EMBL/GenBank/DDBJ whole genome shotgun (WGS) entry which is preliminary data.</text>
</comment>
<dbReference type="NCBIfam" id="NF033819">
    <property type="entry name" value="IS66_TnpB"/>
    <property type="match status" value="1"/>
</dbReference>
<name>A0A257SPV8_9PROT</name>
<dbReference type="AlphaFoldDB" id="A0A257SPV8"/>
<organism evidence="1 2">
    <name type="scientific">Acidithiobacillus ferrivorans</name>
    <dbReference type="NCBI Taxonomy" id="160808"/>
    <lineage>
        <taxon>Bacteria</taxon>
        <taxon>Pseudomonadati</taxon>
        <taxon>Pseudomonadota</taxon>
        <taxon>Acidithiobacillia</taxon>
        <taxon>Acidithiobacillales</taxon>
        <taxon>Acidithiobacillaceae</taxon>
        <taxon>Acidithiobacillus</taxon>
    </lineage>
</organism>
<dbReference type="NCBIfam" id="NF047593">
    <property type="entry name" value="IS66_ISAeme5_TnpA"/>
    <property type="match status" value="1"/>
</dbReference>
<accession>A0A257SPV8</accession>
<gene>
    <name evidence="1" type="ORF">B7Z70_12135</name>
</gene>
<reference evidence="1 2" key="1">
    <citation type="submission" date="2017-03" db="EMBL/GenBank/DDBJ databases">
        <title>Lifting the veil on microbial sulfur biogeochemistry in mining wastewaters.</title>
        <authorList>
            <person name="Kantor R.S."/>
            <person name="Colenbrander Nelson T."/>
            <person name="Marshall S."/>
            <person name="Bennett D."/>
            <person name="Apte S."/>
            <person name="Camacho D."/>
            <person name="Thomas B.C."/>
            <person name="Warren L.A."/>
            <person name="Banfield J.F."/>
        </authorList>
    </citation>
    <scope>NUCLEOTIDE SEQUENCE [LARGE SCALE GENOMIC DNA]</scope>
    <source>
        <strain evidence="1">21-59-9</strain>
    </source>
</reference>
<evidence type="ECO:0000313" key="2">
    <source>
        <dbReference type="Proteomes" id="UP000216779"/>
    </source>
</evidence>
<dbReference type="InterPro" id="IPR008878">
    <property type="entry name" value="Transposase_IS66_Orf2"/>
</dbReference>
<protein>
    <recommendedName>
        <fullName evidence="3">Transposase</fullName>
    </recommendedName>
</protein>
<dbReference type="Proteomes" id="UP000216779">
    <property type="component" value="Unassembled WGS sequence"/>
</dbReference>
<sequence>MASETQRKYQRRSAEGWRALLAQQAVSGLTIGAFCRKVSVSTASFYRWRELLQKNGDSGMAAAVTDRVPTAMAPHPTPDFVDLGALEDLASGHLFVFINRRATQMKVLYWDRTGFCLWAKRLEQGRFLSDWQKVTPREMDWTGLKLMLEGIEPGHLRKRYKMAKNAQ</sequence>
<evidence type="ECO:0000313" key="1">
    <source>
        <dbReference type="EMBL" id="OYV74306.1"/>
    </source>
</evidence>
<dbReference type="PANTHER" id="PTHR36455">
    <property type="match status" value="1"/>
</dbReference>
<evidence type="ECO:0008006" key="3">
    <source>
        <dbReference type="Google" id="ProtNLM"/>
    </source>
</evidence>
<dbReference type="EMBL" id="NCBC01000582">
    <property type="protein sequence ID" value="OYV74306.1"/>
    <property type="molecule type" value="Genomic_DNA"/>
</dbReference>
<dbReference type="Pfam" id="PF05717">
    <property type="entry name" value="TnpB_IS66"/>
    <property type="match status" value="1"/>
</dbReference>
<proteinExistence type="predicted"/>
<dbReference type="PANTHER" id="PTHR36455:SF1">
    <property type="entry name" value="BLR8292 PROTEIN"/>
    <property type="match status" value="1"/>
</dbReference>